<proteinExistence type="predicted"/>
<name>A0ABW1S749_9PROT</name>
<keyword evidence="3 5" id="KW-1133">Transmembrane helix</keyword>
<evidence type="ECO:0000259" key="6">
    <source>
        <dbReference type="PROSITE" id="PS52015"/>
    </source>
</evidence>
<dbReference type="EMBL" id="JBHSSW010000004">
    <property type="protein sequence ID" value="MFC6197336.1"/>
    <property type="molecule type" value="Genomic_DNA"/>
</dbReference>
<evidence type="ECO:0000256" key="1">
    <source>
        <dbReference type="ARBA" id="ARBA00004167"/>
    </source>
</evidence>
<evidence type="ECO:0000256" key="3">
    <source>
        <dbReference type="ARBA" id="ARBA00022989"/>
    </source>
</evidence>
<dbReference type="InterPro" id="IPR006260">
    <property type="entry name" value="TonB/TolA_C"/>
</dbReference>
<keyword evidence="8" id="KW-1185">Reference proteome</keyword>
<comment type="subcellular location">
    <subcellularLocation>
        <location evidence="1">Membrane</location>
        <topology evidence="1">Single-pass membrane protein</topology>
    </subcellularLocation>
</comment>
<evidence type="ECO:0000313" key="7">
    <source>
        <dbReference type="EMBL" id="MFC6197336.1"/>
    </source>
</evidence>
<dbReference type="RefSeq" id="WP_377376066.1">
    <property type="nucleotide sequence ID" value="NZ_JBHSSW010000004.1"/>
</dbReference>
<dbReference type="Pfam" id="PF03544">
    <property type="entry name" value="TonB_C"/>
    <property type="match status" value="1"/>
</dbReference>
<dbReference type="Proteomes" id="UP001596303">
    <property type="component" value="Unassembled WGS sequence"/>
</dbReference>
<evidence type="ECO:0000256" key="5">
    <source>
        <dbReference type="SAM" id="Phobius"/>
    </source>
</evidence>
<dbReference type="InterPro" id="IPR037682">
    <property type="entry name" value="TonB_C"/>
</dbReference>
<dbReference type="SUPFAM" id="SSF74653">
    <property type="entry name" value="TolA/TonB C-terminal domain"/>
    <property type="match status" value="1"/>
</dbReference>
<dbReference type="Gene3D" id="3.30.1150.10">
    <property type="match status" value="1"/>
</dbReference>
<keyword evidence="4 5" id="KW-0472">Membrane</keyword>
<dbReference type="PROSITE" id="PS52015">
    <property type="entry name" value="TONB_CTD"/>
    <property type="match status" value="1"/>
</dbReference>
<sequence length="213" mass="23620">MADTQTSRSKTLGLILSAVPAAGLTVGLFFMMGQLVRTDTVQLAEVQFRPFDRVVPQKDKIEEPRKTTRVEKVTPLDLPEPRTPEQIKTDTLIISYKPVEAVEPEMPGSDMMPFGGLPEPGLTRQVAIPIRQPVPDYPQIAMTRGLNGDCDVTFAIDPQGRPYNVEASCSDRIFKRSSEQAVRKALFAARVSNGVAMGQENLVYPIRYELNDD</sequence>
<feature type="transmembrane region" description="Helical" evidence="5">
    <location>
        <begin position="12"/>
        <end position="32"/>
    </location>
</feature>
<accession>A0ABW1S749</accession>
<feature type="domain" description="TonB C-terminal" evidence="6">
    <location>
        <begin position="122"/>
        <end position="213"/>
    </location>
</feature>
<comment type="caution">
    <text evidence="7">The sequence shown here is derived from an EMBL/GenBank/DDBJ whole genome shotgun (WGS) entry which is preliminary data.</text>
</comment>
<gene>
    <name evidence="7" type="ORF">ACFQDM_04565</name>
</gene>
<keyword evidence="2 5" id="KW-0812">Transmembrane</keyword>
<evidence type="ECO:0000256" key="4">
    <source>
        <dbReference type="ARBA" id="ARBA00023136"/>
    </source>
</evidence>
<protein>
    <submittedName>
        <fullName evidence="7">Energy transducer TonB</fullName>
    </submittedName>
</protein>
<organism evidence="7 8">
    <name type="scientific">Ponticaulis profundi</name>
    <dbReference type="NCBI Taxonomy" id="2665222"/>
    <lineage>
        <taxon>Bacteria</taxon>
        <taxon>Pseudomonadati</taxon>
        <taxon>Pseudomonadota</taxon>
        <taxon>Alphaproteobacteria</taxon>
        <taxon>Hyphomonadales</taxon>
        <taxon>Hyphomonadaceae</taxon>
        <taxon>Ponticaulis</taxon>
    </lineage>
</organism>
<evidence type="ECO:0000256" key="2">
    <source>
        <dbReference type="ARBA" id="ARBA00022692"/>
    </source>
</evidence>
<dbReference type="NCBIfam" id="TIGR01352">
    <property type="entry name" value="tonB_Cterm"/>
    <property type="match status" value="1"/>
</dbReference>
<evidence type="ECO:0000313" key="8">
    <source>
        <dbReference type="Proteomes" id="UP001596303"/>
    </source>
</evidence>
<reference evidence="8" key="1">
    <citation type="journal article" date="2019" name="Int. J. Syst. Evol. Microbiol.">
        <title>The Global Catalogue of Microorganisms (GCM) 10K type strain sequencing project: providing services to taxonomists for standard genome sequencing and annotation.</title>
        <authorList>
            <consortium name="The Broad Institute Genomics Platform"/>
            <consortium name="The Broad Institute Genome Sequencing Center for Infectious Disease"/>
            <person name="Wu L."/>
            <person name="Ma J."/>
        </authorList>
    </citation>
    <scope>NUCLEOTIDE SEQUENCE [LARGE SCALE GENOMIC DNA]</scope>
    <source>
        <strain evidence="8">CGMCC-1.15741</strain>
    </source>
</reference>